<feature type="compositionally biased region" description="Low complexity" evidence="1">
    <location>
        <begin position="86"/>
        <end position="97"/>
    </location>
</feature>
<evidence type="ECO:0000313" key="2">
    <source>
        <dbReference type="EMBL" id="VDN22672.1"/>
    </source>
</evidence>
<reference evidence="2 3" key="1">
    <citation type="submission" date="2018-11" db="EMBL/GenBank/DDBJ databases">
        <authorList>
            <consortium name="Pathogen Informatics"/>
        </authorList>
    </citation>
    <scope>NUCLEOTIDE SEQUENCE [LARGE SCALE GENOMIC DNA]</scope>
</reference>
<organism evidence="2 3">
    <name type="scientific">Cylicostephanus goldi</name>
    <name type="common">Nematode worm</name>
    <dbReference type="NCBI Taxonomy" id="71465"/>
    <lineage>
        <taxon>Eukaryota</taxon>
        <taxon>Metazoa</taxon>
        <taxon>Ecdysozoa</taxon>
        <taxon>Nematoda</taxon>
        <taxon>Chromadorea</taxon>
        <taxon>Rhabditida</taxon>
        <taxon>Rhabditina</taxon>
        <taxon>Rhabditomorpha</taxon>
        <taxon>Strongyloidea</taxon>
        <taxon>Strongylidae</taxon>
        <taxon>Cylicostephanus</taxon>
    </lineage>
</organism>
<dbReference type="Proteomes" id="UP000271889">
    <property type="component" value="Unassembled WGS sequence"/>
</dbReference>
<gene>
    <name evidence="2" type="ORF">CGOC_LOCUS9368</name>
</gene>
<evidence type="ECO:0000256" key="1">
    <source>
        <dbReference type="SAM" id="MobiDB-lite"/>
    </source>
</evidence>
<dbReference type="EMBL" id="UYRV01106694">
    <property type="protein sequence ID" value="VDN22672.1"/>
    <property type="molecule type" value="Genomic_DNA"/>
</dbReference>
<accession>A0A3P7PSC2</accession>
<feature type="non-terminal residue" evidence="2">
    <location>
        <position position="108"/>
    </location>
</feature>
<sequence length="108" mass="11235">MLLLILLPLIGAQNPYGPSQLDQYARLLNSGNLGGFGFIQNALAQGTVRGLGDLNPPPLLAGLPPLPLTYDEVMKQLTSTSPPPTTRATAIPTTPSSNPGGVYAVNNL</sequence>
<dbReference type="AlphaFoldDB" id="A0A3P7PSC2"/>
<name>A0A3P7PSC2_CYLGO</name>
<keyword evidence="3" id="KW-1185">Reference proteome</keyword>
<feature type="region of interest" description="Disordered" evidence="1">
    <location>
        <begin position="77"/>
        <end position="108"/>
    </location>
</feature>
<protein>
    <submittedName>
        <fullName evidence="2">Uncharacterized protein</fullName>
    </submittedName>
</protein>
<proteinExistence type="predicted"/>
<evidence type="ECO:0000313" key="3">
    <source>
        <dbReference type="Proteomes" id="UP000271889"/>
    </source>
</evidence>